<comment type="similarity">
    <text evidence="1">Belongs to the UPF0162 family.</text>
</comment>
<evidence type="ECO:0000259" key="2">
    <source>
        <dbReference type="Pfam" id="PF13369"/>
    </source>
</evidence>
<gene>
    <name evidence="3" type="ORF">EXZ61_07235</name>
</gene>
<dbReference type="PANTHER" id="PTHR31350">
    <property type="entry name" value="SI:DKEY-261L7.2"/>
    <property type="match status" value="1"/>
</dbReference>
<dbReference type="SUPFAM" id="SSF48452">
    <property type="entry name" value="TPR-like"/>
    <property type="match status" value="1"/>
</dbReference>
<evidence type="ECO:0000256" key="1">
    <source>
        <dbReference type="ARBA" id="ARBA00007100"/>
    </source>
</evidence>
<keyword evidence="4" id="KW-1185">Reference proteome</keyword>
<dbReference type="Pfam" id="PF13369">
    <property type="entry name" value="Transglut_core2"/>
    <property type="match status" value="1"/>
</dbReference>
<protein>
    <submittedName>
        <fullName evidence="3">Tetratricopeptide repeat protein</fullName>
    </submittedName>
</protein>
<organism evidence="3 4">
    <name type="scientific">Rhodoferax aquaticus</name>
    <dbReference type="NCBI Taxonomy" id="2527691"/>
    <lineage>
        <taxon>Bacteria</taxon>
        <taxon>Pseudomonadati</taxon>
        <taxon>Pseudomonadota</taxon>
        <taxon>Betaproteobacteria</taxon>
        <taxon>Burkholderiales</taxon>
        <taxon>Comamonadaceae</taxon>
        <taxon>Rhodoferax</taxon>
    </lineage>
</organism>
<dbReference type="Proteomes" id="UP000317365">
    <property type="component" value="Chromosome"/>
</dbReference>
<proteinExistence type="inferred from homology"/>
<evidence type="ECO:0000313" key="4">
    <source>
        <dbReference type="Proteomes" id="UP000317365"/>
    </source>
</evidence>
<evidence type="ECO:0000313" key="3">
    <source>
        <dbReference type="EMBL" id="QDL53977.1"/>
    </source>
</evidence>
<feature type="domain" description="Protein SirB1 N-terminal" evidence="2">
    <location>
        <begin position="46"/>
        <end position="201"/>
    </location>
</feature>
<dbReference type="InterPro" id="IPR011990">
    <property type="entry name" value="TPR-like_helical_dom_sf"/>
</dbReference>
<dbReference type="RefSeq" id="WP_142810449.1">
    <property type="nucleotide sequence ID" value="NZ_CP036282.1"/>
</dbReference>
<sequence length="281" mass="30906">MQLSLTPPSPIAYFSTLTGGDDDFPLLEAAVSLAQDTQPDLDVQGVLLEVDAWGARVAQRLAADAGPLQRLKVLNQFFYKEMGFANNLNDFYNPSNSFVHTLMESRRGIPISLAVLWMELAQGVGLSVKGIAFPGHFLVKVMLPMGQAVIDPVDGQSLSRERLSEMLEPFRPVSGWDADADVPLGAYLRGAKPRDILARMLHNLKEIYKSESQWPQLLAVQERLVVLLPKASTELRDRGLVHAKLGNTAQALKDLEAYLQASEIGVDFGSISHQVETLRSL</sequence>
<accession>A0A515EMS1</accession>
<dbReference type="EMBL" id="CP036282">
    <property type="protein sequence ID" value="QDL53977.1"/>
    <property type="molecule type" value="Genomic_DNA"/>
</dbReference>
<dbReference type="Pfam" id="PF13371">
    <property type="entry name" value="TPR_9"/>
    <property type="match status" value="1"/>
</dbReference>
<name>A0A515EMS1_9BURK</name>
<reference evidence="4" key="1">
    <citation type="submission" date="2019-02" db="EMBL/GenBank/DDBJ databases">
        <title>Complete genome sequence of Rhodoferax sp. Gr-4.</title>
        <authorList>
            <person name="Jin L."/>
        </authorList>
    </citation>
    <scope>NUCLEOTIDE SEQUENCE [LARGE SCALE GENOMIC DNA]</scope>
    <source>
        <strain evidence="4">Gr-4</strain>
    </source>
</reference>
<dbReference type="AlphaFoldDB" id="A0A515EMS1"/>
<reference evidence="4" key="2">
    <citation type="journal article" date="2020" name="Int. J. Syst. Evol. Microbiol.">
        <title>Genomic insights into a novel species Rhodoferax aquaticus sp. nov., isolated from freshwater.</title>
        <authorList>
            <person name="Li T."/>
            <person name="Zhuo Y."/>
            <person name="Jin C.Z."/>
            <person name="Wu X."/>
            <person name="Ko S.R."/>
            <person name="Jin F.J."/>
            <person name="Ahn C.Y."/>
            <person name="Oh H.M."/>
            <person name="Lee H.G."/>
            <person name="Jin L."/>
        </authorList>
    </citation>
    <scope>NUCLEOTIDE SEQUENCE [LARGE SCALE GENOMIC DNA]</scope>
    <source>
        <strain evidence="4">Gr-4</strain>
    </source>
</reference>
<dbReference type="PANTHER" id="PTHR31350:SF21">
    <property type="entry name" value="F-BOX ONLY PROTEIN 21"/>
    <property type="match status" value="1"/>
</dbReference>
<dbReference type="InterPro" id="IPR032698">
    <property type="entry name" value="SirB1_N"/>
</dbReference>
<dbReference type="KEGG" id="rhg:EXZ61_07235"/>